<evidence type="ECO:0000256" key="3">
    <source>
        <dbReference type="ARBA" id="ARBA00012533"/>
    </source>
</evidence>
<comment type="subcellular location">
    <subcellularLocation>
        <location evidence="2">Cytoplasm</location>
    </subcellularLocation>
    <subcellularLocation>
        <location evidence="1">Nucleus</location>
    </subcellularLocation>
</comment>
<dbReference type="EC" id="2.1.1.85" evidence="3"/>
<dbReference type="STRING" id="195883.A0A482WVJ3"/>
<protein>
    <recommendedName>
        <fullName evidence="3">protein-histidine N-methyltransferase</fullName>
        <ecNumber evidence="3">2.1.1.85</ecNumber>
    </recommendedName>
</protein>
<dbReference type="GO" id="GO:0032259">
    <property type="term" value="P:methylation"/>
    <property type="evidence" value="ECO:0007669"/>
    <property type="project" value="UniProtKB-KW"/>
</dbReference>
<dbReference type="InParanoid" id="A0A482WVJ3"/>
<reference evidence="10 11" key="1">
    <citation type="journal article" date="2017" name="Gigascience">
        <title>Genome sequence of the small brown planthopper, Laodelphax striatellus.</title>
        <authorList>
            <person name="Zhu J."/>
            <person name="Jiang F."/>
            <person name="Wang X."/>
            <person name="Yang P."/>
            <person name="Bao Y."/>
            <person name="Zhao W."/>
            <person name="Wang W."/>
            <person name="Lu H."/>
            <person name="Wang Q."/>
            <person name="Cui N."/>
            <person name="Li J."/>
            <person name="Chen X."/>
            <person name="Luo L."/>
            <person name="Yu J."/>
            <person name="Kang L."/>
            <person name="Cui F."/>
        </authorList>
    </citation>
    <scope>NUCLEOTIDE SEQUENCE [LARGE SCALE GENOMIC DNA]</scope>
    <source>
        <strain evidence="10">Lst14</strain>
    </source>
</reference>
<organism evidence="10 11">
    <name type="scientific">Laodelphax striatellus</name>
    <name type="common">Small brown planthopper</name>
    <name type="synonym">Delphax striatella</name>
    <dbReference type="NCBI Taxonomy" id="195883"/>
    <lineage>
        <taxon>Eukaryota</taxon>
        <taxon>Metazoa</taxon>
        <taxon>Ecdysozoa</taxon>
        <taxon>Arthropoda</taxon>
        <taxon>Hexapoda</taxon>
        <taxon>Insecta</taxon>
        <taxon>Pterygota</taxon>
        <taxon>Neoptera</taxon>
        <taxon>Paraneoptera</taxon>
        <taxon>Hemiptera</taxon>
        <taxon>Auchenorrhyncha</taxon>
        <taxon>Fulgoroidea</taxon>
        <taxon>Delphacidae</taxon>
        <taxon>Criomorphinae</taxon>
        <taxon>Laodelphax</taxon>
    </lineage>
</organism>
<keyword evidence="5" id="KW-0489">Methyltransferase</keyword>
<dbReference type="SUPFAM" id="SSF53335">
    <property type="entry name" value="S-adenosyl-L-methionine-dependent methyltransferases"/>
    <property type="match status" value="1"/>
</dbReference>
<dbReference type="FunCoup" id="A0A482WVJ3">
    <property type="interactions" value="2165"/>
</dbReference>
<keyword evidence="4" id="KW-0963">Cytoplasm</keyword>
<evidence type="ECO:0000256" key="9">
    <source>
        <dbReference type="ARBA" id="ARBA00038126"/>
    </source>
</evidence>
<dbReference type="GO" id="GO:0005737">
    <property type="term" value="C:cytoplasm"/>
    <property type="evidence" value="ECO:0007669"/>
    <property type="project" value="UniProtKB-SubCell"/>
</dbReference>
<evidence type="ECO:0000256" key="8">
    <source>
        <dbReference type="ARBA" id="ARBA00023242"/>
    </source>
</evidence>
<keyword evidence="8" id="KW-0539">Nucleus</keyword>
<evidence type="ECO:0000256" key="2">
    <source>
        <dbReference type="ARBA" id="ARBA00004496"/>
    </source>
</evidence>
<dbReference type="PANTHER" id="PTHR14614">
    <property type="entry name" value="HEPATOCELLULAR CARCINOMA-ASSOCIATED ANTIGEN"/>
    <property type="match status" value="1"/>
</dbReference>
<dbReference type="EMBL" id="QKKF02023962">
    <property type="protein sequence ID" value="RZF37554.1"/>
    <property type="molecule type" value="Genomic_DNA"/>
</dbReference>
<dbReference type="GO" id="GO:0005634">
    <property type="term" value="C:nucleus"/>
    <property type="evidence" value="ECO:0007669"/>
    <property type="project" value="UniProtKB-SubCell"/>
</dbReference>
<evidence type="ECO:0000256" key="6">
    <source>
        <dbReference type="ARBA" id="ARBA00022679"/>
    </source>
</evidence>
<name>A0A482WVJ3_LAOST</name>
<keyword evidence="6" id="KW-0808">Transferase</keyword>
<dbReference type="InterPro" id="IPR019410">
    <property type="entry name" value="Methyltransf_16"/>
</dbReference>
<gene>
    <name evidence="10" type="ORF">LSTR_LSTR008592</name>
</gene>
<evidence type="ECO:0000256" key="5">
    <source>
        <dbReference type="ARBA" id="ARBA00022603"/>
    </source>
</evidence>
<dbReference type="CDD" id="cd02440">
    <property type="entry name" value="AdoMet_MTases"/>
    <property type="match status" value="1"/>
</dbReference>
<dbReference type="Pfam" id="PF10294">
    <property type="entry name" value="Methyltransf_16"/>
    <property type="match status" value="1"/>
</dbReference>
<dbReference type="OrthoDB" id="1723750at2759"/>
<evidence type="ECO:0000256" key="7">
    <source>
        <dbReference type="ARBA" id="ARBA00022691"/>
    </source>
</evidence>
<dbReference type="AlphaFoldDB" id="A0A482WVJ3"/>
<dbReference type="SMR" id="A0A482WVJ3"/>
<evidence type="ECO:0000313" key="11">
    <source>
        <dbReference type="Proteomes" id="UP000291343"/>
    </source>
</evidence>
<evidence type="ECO:0000313" key="10">
    <source>
        <dbReference type="EMBL" id="RZF37554.1"/>
    </source>
</evidence>
<sequence length="296" mass="33437">MQHVCHMVLIGNVGEVKNVDPRKKRPTPHFMQDKVTDSDSKWLPAVEIDPSEVDGALVTEGKWFTKKVSNTDHSIYYLSSESNHTSKILCRSDADIEEAQYEGGFKVWDCTYHLMKYLCLNNPKARFIGKKVLDLGCGNGFLGILSIYLGAEVVHFQDYNDIVIRNITIPNVLKNLQKCSLPPEKCKFYAGDWKSFSELNSFKYDVILTAATIYNSKCYGKLLSVFEENLESSGSVILAAKSHYFGWGGGTRKFEDYLQQNSKFETSTLWTCSEGVQQDIIEIKFQTKDSVNGLSS</sequence>
<dbReference type="Proteomes" id="UP000291343">
    <property type="component" value="Unassembled WGS sequence"/>
</dbReference>
<comment type="similarity">
    <text evidence="9">Belongs to the methyltransferase superfamily. METTL18 family.</text>
</comment>
<proteinExistence type="inferred from homology"/>
<keyword evidence="7" id="KW-0949">S-adenosyl-L-methionine</keyword>
<evidence type="ECO:0000256" key="4">
    <source>
        <dbReference type="ARBA" id="ARBA00022490"/>
    </source>
</evidence>
<dbReference type="PANTHER" id="PTHR14614:SF39">
    <property type="entry name" value="HISTIDINE PROTEIN METHYLTRANSFERASE 1 HOMOLOG"/>
    <property type="match status" value="1"/>
</dbReference>
<evidence type="ECO:0000256" key="1">
    <source>
        <dbReference type="ARBA" id="ARBA00004123"/>
    </source>
</evidence>
<dbReference type="InterPro" id="IPR029063">
    <property type="entry name" value="SAM-dependent_MTases_sf"/>
</dbReference>
<keyword evidence="11" id="KW-1185">Reference proteome</keyword>
<comment type="caution">
    <text evidence="10">The sequence shown here is derived from an EMBL/GenBank/DDBJ whole genome shotgun (WGS) entry which is preliminary data.</text>
</comment>
<dbReference type="Gene3D" id="3.40.50.150">
    <property type="entry name" value="Vaccinia Virus protein VP39"/>
    <property type="match status" value="1"/>
</dbReference>
<accession>A0A482WVJ3</accession>
<dbReference type="GO" id="GO:0018064">
    <property type="term" value="F:protein-L-histidine N-tele-methyltransferase activity"/>
    <property type="evidence" value="ECO:0007669"/>
    <property type="project" value="UniProtKB-EC"/>
</dbReference>